<dbReference type="OrthoDB" id="10671065at2759"/>
<sequence>MANRKQYFELWIKELFANKQGERLKQSPFFNWMKACLALKITSEGLQRFVIRSLLKVHDEIMNHYKIGGVKCCECSTPNIIPCQTDGFCLPGDSFEIHDDVSTQYRPCPKGVCDKIRDHIIGCHVNKAPNWANTNAKRWCFDYWEIGKCFIETDGYKMTTQARTTDFNDVISILRNCNRCHEILSKHDGTIACLLLKIQDIASRVTYTKDFIISGDDLQKMIDMLSQMLNIVSSEEKKASPSKISNLLLKQLESSDYNFTEQEIAYLLQQIILTFLQSFNTKIQLQEPIPSNRPVRPMRRQLSLYMEQTQEIIKKLPENKSECILRIITQNGDERDKQIEAVIQRQARWNNDRFNESLNSRRVNTNNLSAFSFSCATIQGIINRCKNNLNGSSLTQRELNILDSTSMIVYATVTLSQDIWDGFEGENQREHSILKIHDEPVLIVAEYNFQEAVFSFIKQNNIKELCSVMLVDDEARTQSKKRNDDVLIVYSLPGNLMENADALLERFAFRILKRLIESARITIDSAPNFIVDMDETILVVCDGIHAAYRRSEVPREEWPVIPDFDVEYPPEIDKIITTVLKIPGVFGCSKKRVGLFIDINATDEHLRESISKNVSKIMDENRIRRFVCRFCTFKHLSVQSGDPIHVRGAQGTLGGFAEKRHALVKSPPCQTTEIRGNTEETLYFRDENKLVALISGHLSFLDHPPEADRTRYLTSCSQNKIIGQFEVPDQEEWIDMVCVEVYDEFRGVCETKFRNEYGVSLFADLIEHKSLENWEFSPVHIWGAKTSPGSGQILETNYVVDEAPGKFIVISERKSDKLFSTPGDSGSIVCGTDRKKSFFAIAMLIGEIQSKDEKSPKRYLALVLKDGLNHIAKKCGCEFSLCKASS</sequence>
<dbReference type="AlphaFoldDB" id="A0A9D4HXS7"/>
<comment type="caution">
    <text evidence="1">The sequence shown here is derived from an EMBL/GenBank/DDBJ whole genome shotgun (WGS) entry which is preliminary data.</text>
</comment>
<organism evidence="1 2">
    <name type="scientific">Dreissena polymorpha</name>
    <name type="common">Zebra mussel</name>
    <name type="synonym">Mytilus polymorpha</name>
    <dbReference type="NCBI Taxonomy" id="45954"/>
    <lineage>
        <taxon>Eukaryota</taxon>
        <taxon>Metazoa</taxon>
        <taxon>Spiralia</taxon>
        <taxon>Lophotrochozoa</taxon>
        <taxon>Mollusca</taxon>
        <taxon>Bivalvia</taxon>
        <taxon>Autobranchia</taxon>
        <taxon>Heteroconchia</taxon>
        <taxon>Euheterodonta</taxon>
        <taxon>Imparidentia</taxon>
        <taxon>Neoheterodontei</taxon>
        <taxon>Myida</taxon>
        <taxon>Dreissenoidea</taxon>
        <taxon>Dreissenidae</taxon>
        <taxon>Dreissena</taxon>
    </lineage>
</organism>
<protein>
    <submittedName>
        <fullName evidence="1">Uncharacterized protein</fullName>
    </submittedName>
</protein>
<reference evidence="1" key="1">
    <citation type="journal article" date="2019" name="bioRxiv">
        <title>The Genome of the Zebra Mussel, Dreissena polymorpha: A Resource for Invasive Species Research.</title>
        <authorList>
            <person name="McCartney M.A."/>
            <person name="Auch B."/>
            <person name="Kono T."/>
            <person name="Mallez S."/>
            <person name="Zhang Y."/>
            <person name="Obille A."/>
            <person name="Becker A."/>
            <person name="Abrahante J.E."/>
            <person name="Garbe J."/>
            <person name="Badalamenti J.P."/>
            <person name="Herman A."/>
            <person name="Mangelson H."/>
            <person name="Liachko I."/>
            <person name="Sullivan S."/>
            <person name="Sone E.D."/>
            <person name="Koren S."/>
            <person name="Silverstein K.A.T."/>
            <person name="Beckman K.B."/>
            <person name="Gohl D.M."/>
        </authorList>
    </citation>
    <scope>NUCLEOTIDE SEQUENCE</scope>
    <source>
        <strain evidence="1">Duluth1</strain>
        <tissue evidence="1">Whole animal</tissue>
    </source>
</reference>
<dbReference type="EMBL" id="JAIWYP010000011">
    <property type="protein sequence ID" value="KAH3736702.1"/>
    <property type="molecule type" value="Genomic_DNA"/>
</dbReference>
<reference evidence="1" key="2">
    <citation type="submission" date="2020-11" db="EMBL/GenBank/DDBJ databases">
        <authorList>
            <person name="McCartney M.A."/>
            <person name="Auch B."/>
            <person name="Kono T."/>
            <person name="Mallez S."/>
            <person name="Becker A."/>
            <person name="Gohl D.M."/>
            <person name="Silverstein K.A.T."/>
            <person name="Koren S."/>
            <person name="Bechman K.B."/>
            <person name="Herman A."/>
            <person name="Abrahante J.E."/>
            <person name="Garbe J."/>
        </authorList>
    </citation>
    <scope>NUCLEOTIDE SEQUENCE</scope>
    <source>
        <strain evidence="1">Duluth1</strain>
        <tissue evidence="1">Whole animal</tissue>
    </source>
</reference>
<accession>A0A9D4HXS7</accession>
<dbReference type="InterPro" id="IPR027897">
    <property type="entry name" value="DUF4559"/>
</dbReference>
<dbReference type="Pfam" id="PF15112">
    <property type="entry name" value="DUF4559"/>
    <property type="match status" value="1"/>
</dbReference>
<evidence type="ECO:0000313" key="1">
    <source>
        <dbReference type="EMBL" id="KAH3736702.1"/>
    </source>
</evidence>
<evidence type="ECO:0000313" key="2">
    <source>
        <dbReference type="Proteomes" id="UP000828390"/>
    </source>
</evidence>
<proteinExistence type="predicted"/>
<gene>
    <name evidence="1" type="ORF">DPMN_043275</name>
</gene>
<keyword evidence="2" id="KW-1185">Reference proteome</keyword>
<name>A0A9D4HXS7_DREPO</name>
<dbReference type="Proteomes" id="UP000828390">
    <property type="component" value="Unassembled WGS sequence"/>
</dbReference>